<evidence type="ECO:0000256" key="2">
    <source>
        <dbReference type="SAM" id="SignalP"/>
    </source>
</evidence>
<dbReference type="GeneID" id="9685596"/>
<dbReference type="CDD" id="cd06257">
    <property type="entry name" value="DnaJ"/>
    <property type="match status" value="1"/>
</dbReference>
<dbReference type="AlphaFoldDB" id="C1MW56"/>
<dbReference type="Proteomes" id="UP000001876">
    <property type="component" value="Unassembled WGS sequence"/>
</dbReference>
<gene>
    <name evidence="4" type="ORF">MICPUCDRAFT_59633</name>
</gene>
<feature type="compositionally biased region" description="Gly residues" evidence="1">
    <location>
        <begin position="356"/>
        <end position="371"/>
    </location>
</feature>
<evidence type="ECO:0000259" key="3">
    <source>
        <dbReference type="PROSITE" id="PS50076"/>
    </source>
</evidence>
<dbReference type="KEGG" id="mpp:MICPUCDRAFT_59633"/>
<dbReference type="PRINTS" id="PR00625">
    <property type="entry name" value="JDOMAIN"/>
</dbReference>
<organism evidence="5">
    <name type="scientific">Micromonas pusilla (strain CCMP1545)</name>
    <name type="common">Picoplanktonic green alga</name>
    <dbReference type="NCBI Taxonomy" id="564608"/>
    <lineage>
        <taxon>Eukaryota</taxon>
        <taxon>Viridiplantae</taxon>
        <taxon>Chlorophyta</taxon>
        <taxon>Mamiellophyceae</taxon>
        <taxon>Mamiellales</taxon>
        <taxon>Mamiellaceae</taxon>
        <taxon>Micromonas</taxon>
    </lineage>
</organism>
<dbReference type="InterPro" id="IPR001623">
    <property type="entry name" value="DnaJ_domain"/>
</dbReference>
<dbReference type="PANTHER" id="PTHR24074">
    <property type="entry name" value="CO-CHAPERONE PROTEIN DJLA"/>
    <property type="match status" value="1"/>
</dbReference>
<dbReference type="Pfam" id="PF00226">
    <property type="entry name" value="DnaJ"/>
    <property type="match status" value="1"/>
</dbReference>
<feature type="region of interest" description="Disordered" evidence="1">
    <location>
        <begin position="61"/>
        <end position="91"/>
    </location>
</feature>
<feature type="compositionally biased region" description="Basic and acidic residues" evidence="1">
    <location>
        <begin position="393"/>
        <end position="410"/>
    </location>
</feature>
<dbReference type="SUPFAM" id="SSF46565">
    <property type="entry name" value="Chaperone J-domain"/>
    <property type="match status" value="1"/>
</dbReference>
<dbReference type="OrthoDB" id="110024at2759"/>
<evidence type="ECO:0000256" key="1">
    <source>
        <dbReference type="SAM" id="MobiDB-lite"/>
    </source>
</evidence>
<dbReference type="Gene3D" id="1.10.287.110">
    <property type="entry name" value="DnaJ domain"/>
    <property type="match status" value="1"/>
</dbReference>
<dbReference type="EMBL" id="GG663741">
    <property type="protein sequence ID" value="EEH55817.1"/>
    <property type="molecule type" value="Genomic_DNA"/>
</dbReference>
<dbReference type="InterPro" id="IPR036869">
    <property type="entry name" value="J_dom_sf"/>
</dbReference>
<accession>C1MW56</accession>
<dbReference type="SMART" id="SM00271">
    <property type="entry name" value="DnaJ"/>
    <property type="match status" value="1"/>
</dbReference>
<feature type="region of interest" description="Disordered" evidence="1">
    <location>
        <begin position="388"/>
        <end position="410"/>
    </location>
</feature>
<evidence type="ECO:0000313" key="5">
    <source>
        <dbReference type="Proteomes" id="UP000001876"/>
    </source>
</evidence>
<dbReference type="PROSITE" id="PS50076">
    <property type="entry name" value="DNAJ_2"/>
    <property type="match status" value="1"/>
</dbReference>
<feature type="region of interest" description="Disordered" evidence="1">
    <location>
        <begin position="349"/>
        <end position="371"/>
    </location>
</feature>
<protein>
    <submittedName>
        <fullName evidence="4">Predicted protein</fullName>
    </submittedName>
</protein>
<evidence type="ECO:0000313" key="4">
    <source>
        <dbReference type="EMBL" id="EEH55817.1"/>
    </source>
</evidence>
<dbReference type="InterPro" id="IPR050817">
    <property type="entry name" value="DjlA_DnaK_co-chaperone"/>
</dbReference>
<feature type="domain" description="J" evidence="3">
    <location>
        <begin position="25"/>
        <end position="118"/>
    </location>
</feature>
<sequence>MRGSLLALALLLALLLGVATAAEQDHYGVLGVRRGATANEIKRAFRRQSLLLQPDKARSANWKFSRSTKNARDGDDDDDDDDGGDDDATSVETGWQRCVAAHDVLIDADARAAYDAEEEARRERTAAARRASARASKKKKRGASSSSSPRTTTATTNGALPLPTTLDALSLRRELSYADRPLTFVLYRGGAWCEVCDDAETHFFEPAARRKLAGVARVVIHHCDDDAELDDARATHARAAAAAGRDGDETVAPCALLHLDADHLPMVLAYGPRDAEIESGAQITKPVFESEEELNDALTFVVDATVAAHGAGIIQGAREGRAAADADCDVGLGADDAEDVRAAMRERREVDAARRAGGGGGGGGAAAGGGRAVEVELELARARRRREARLAAAKREKDARKAERRRNRDA</sequence>
<feature type="chain" id="PRO_5002910525" evidence="2">
    <location>
        <begin position="22"/>
        <end position="410"/>
    </location>
</feature>
<keyword evidence="2" id="KW-0732">Signal</keyword>
<feature type="compositionally biased region" description="Acidic residues" evidence="1">
    <location>
        <begin position="74"/>
        <end position="89"/>
    </location>
</feature>
<reference evidence="4 5" key="1">
    <citation type="journal article" date="2009" name="Science">
        <title>Green evolution and dynamic adaptations revealed by genomes of the marine picoeukaryotes Micromonas.</title>
        <authorList>
            <person name="Worden A.Z."/>
            <person name="Lee J.H."/>
            <person name="Mock T."/>
            <person name="Rouze P."/>
            <person name="Simmons M.P."/>
            <person name="Aerts A.L."/>
            <person name="Allen A.E."/>
            <person name="Cuvelier M.L."/>
            <person name="Derelle E."/>
            <person name="Everett M.V."/>
            <person name="Foulon E."/>
            <person name="Grimwood J."/>
            <person name="Gundlach H."/>
            <person name="Henrissat B."/>
            <person name="Napoli C."/>
            <person name="McDonald S.M."/>
            <person name="Parker M.S."/>
            <person name="Rombauts S."/>
            <person name="Salamov A."/>
            <person name="Von Dassow P."/>
            <person name="Badger J.H."/>
            <person name="Coutinho P.M."/>
            <person name="Demir E."/>
            <person name="Dubchak I."/>
            <person name="Gentemann C."/>
            <person name="Eikrem W."/>
            <person name="Gready J.E."/>
            <person name="John U."/>
            <person name="Lanier W."/>
            <person name="Lindquist E.A."/>
            <person name="Lucas S."/>
            <person name="Mayer K.F."/>
            <person name="Moreau H."/>
            <person name="Not F."/>
            <person name="Otillar R."/>
            <person name="Panaud O."/>
            <person name="Pangilinan J."/>
            <person name="Paulsen I."/>
            <person name="Piegu B."/>
            <person name="Poliakov A."/>
            <person name="Robbens S."/>
            <person name="Schmutz J."/>
            <person name="Toulza E."/>
            <person name="Wyss T."/>
            <person name="Zelensky A."/>
            <person name="Zhou K."/>
            <person name="Armbrust E.V."/>
            <person name="Bhattacharya D."/>
            <person name="Goodenough U.W."/>
            <person name="Van de Peer Y."/>
            <person name="Grigoriev I.V."/>
        </authorList>
    </citation>
    <scope>NUCLEOTIDE SEQUENCE [LARGE SCALE GENOMIC DNA]</scope>
    <source>
        <strain evidence="4 5">CCMP1545</strain>
    </source>
</reference>
<feature type="region of interest" description="Disordered" evidence="1">
    <location>
        <begin position="123"/>
        <end position="162"/>
    </location>
</feature>
<feature type="signal peptide" evidence="2">
    <location>
        <begin position="1"/>
        <end position="21"/>
    </location>
</feature>
<feature type="compositionally biased region" description="Low complexity" evidence="1">
    <location>
        <begin position="143"/>
        <end position="156"/>
    </location>
</feature>
<dbReference type="RefSeq" id="XP_003059865.1">
    <property type="nucleotide sequence ID" value="XM_003059819.1"/>
</dbReference>
<keyword evidence="5" id="KW-1185">Reference proteome</keyword>
<feature type="compositionally biased region" description="Basic residues" evidence="1">
    <location>
        <begin position="131"/>
        <end position="142"/>
    </location>
</feature>
<proteinExistence type="predicted"/>
<name>C1MW56_MICPC</name>